<dbReference type="EMBL" id="JAIWYP010000006">
    <property type="protein sequence ID" value="KAH3814224.1"/>
    <property type="molecule type" value="Genomic_DNA"/>
</dbReference>
<evidence type="ECO:0000313" key="2">
    <source>
        <dbReference type="Proteomes" id="UP000828390"/>
    </source>
</evidence>
<evidence type="ECO:0000313" key="1">
    <source>
        <dbReference type="EMBL" id="KAH3814224.1"/>
    </source>
</evidence>
<name>A0A9D4GBS8_DREPO</name>
<reference evidence="1" key="1">
    <citation type="journal article" date="2019" name="bioRxiv">
        <title>The Genome of the Zebra Mussel, Dreissena polymorpha: A Resource for Invasive Species Research.</title>
        <authorList>
            <person name="McCartney M.A."/>
            <person name="Auch B."/>
            <person name="Kono T."/>
            <person name="Mallez S."/>
            <person name="Zhang Y."/>
            <person name="Obille A."/>
            <person name="Becker A."/>
            <person name="Abrahante J.E."/>
            <person name="Garbe J."/>
            <person name="Badalamenti J.P."/>
            <person name="Herman A."/>
            <person name="Mangelson H."/>
            <person name="Liachko I."/>
            <person name="Sullivan S."/>
            <person name="Sone E.D."/>
            <person name="Koren S."/>
            <person name="Silverstein K.A.T."/>
            <person name="Beckman K.B."/>
            <person name="Gohl D.M."/>
        </authorList>
    </citation>
    <scope>NUCLEOTIDE SEQUENCE</scope>
    <source>
        <strain evidence="1">Duluth1</strain>
        <tissue evidence="1">Whole animal</tissue>
    </source>
</reference>
<protein>
    <submittedName>
        <fullName evidence="1">Uncharacterized protein</fullName>
    </submittedName>
</protein>
<keyword evidence="2" id="KW-1185">Reference proteome</keyword>
<comment type="caution">
    <text evidence="1">The sequence shown here is derived from an EMBL/GenBank/DDBJ whole genome shotgun (WGS) entry which is preliminary data.</text>
</comment>
<sequence length="102" mass="11494">MLSSSKTSVLSTQRLEALFEEDLFTAALDEMSVNIPFLYELLNKLVGDTGCKRASKAMIYAMILNSRNRRVSALQKCMTVLAVKCHADNKLLSRLNRIHITM</sequence>
<gene>
    <name evidence="1" type="ORF">DPMN_142718</name>
</gene>
<proteinExistence type="predicted"/>
<reference evidence="1" key="2">
    <citation type="submission" date="2020-11" db="EMBL/GenBank/DDBJ databases">
        <authorList>
            <person name="McCartney M.A."/>
            <person name="Auch B."/>
            <person name="Kono T."/>
            <person name="Mallez S."/>
            <person name="Becker A."/>
            <person name="Gohl D.M."/>
            <person name="Silverstein K.A.T."/>
            <person name="Koren S."/>
            <person name="Bechman K.B."/>
            <person name="Herman A."/>
            <person name="Abrahante J.E."/>
            <person name="Garbe J."/>
        </authorList>
    </citation>
    <scope>NUCLEOTIDE SEQUENCE</scope>
    <source>
        <strain evidence="1">Duluth1</strain>
        <tissue evidence="1">Whole animal</tissue>
    </source>
</reference>
<dbReference type="AlphaFoldDB" id="A0A9D4GBS8"/>
<accession>A0A9D4GBS8</accession>
<organism evidence="1 2">
    <name type="scientific">Dreissena polymorpha</name>
    <name type="common">Zebra mussel</name>
    <name type="synonym">Mytilus polymorpha</name>
    <dbReference type="NCBI Taxonomy" id="45954"/>
    <lineage>
        <taxon>Eukaryota</taxon>
        <taxon>Metazoa</taxon>
        <taxon>Spiralia</taxon>
        <taxon>Lophotrochozoa</taxon>
        <taxon>Mollusca</taxon>
        <taxon>Bivalvia</taxon>
        <taxon>Autobranchia</taxon>
        <taxon>Heteroconchia</taxon>
        <taxon>Euheterodonta</taxon>
        <taxon>Imparidentia</taxon>
        <taxon>Neoheterodontei</taxon>
        <taxon>Myida</taxon>
        <taxon>Dreissenoidea</taxon>
        <taxon>Dreissenidae</taxon>
        <taxon>Dreissena</taxon>
    </lineage>
</organism>
<dbReference type="Proteomes" id="UP000828390">
    <property type="component" value="Unassembled WGS sequence"/>
</dbReference>